<sequence length="374" mass="43822">MNRRRNYERPIETWEEMKATMRRRFVPSHYYSDLYQKLQSLTQGYRSVDDYHKEMEIAMIPTNVEEDREATMARFLNGLNRDIANVVELQHYVELEDMVHMAIKVERQLKRKGTRSFRNVGSSSSWRPNGRKDEGVVFKSKTEPPKRRDEAPNVNKGHIASQCPNKRTMIACVDGEVETENEDDDDQMPSLEDACDHNVEYLVEVENLNLPTLKHPRPYKLQWLNDCGEVKKYEDVIPNDVPSGLPPIREIEHQIDFVPVLLVPKKDGTWRMCVDWKAINNIAVKYRHPIPRIEDITKGIEVDEENVKAIKEWPTPNLIIEEKQSIAYFSEKLNGATLNYPTYDKEIYALVRALETWQHYLCRKNLLYIATMSP</sequence>
<dbReference type="Gene3D" id="3.10.10.10">
    <property type="entry name" value="HIV Type 1 Reverse Transcriptase, subunit A, domain 1"/>
    <property type="match status" value="1"/>
</dbReference>
<evidence type="ECO:0000256" key="5">
    <source>
        <dbReference type="ARBA" id="ARBA00022801"/>
    </source>
</evidence>
<keyword evidence="6" id="KW-0695">RNA-directed DNA polymerase</keyword>
<keyword evidence="5" id="KW-0378">Hydrolase</keyword>
<name>A0A438GHN9_VITVI</name>
<dbReference type="InterPro" id="IPR041373">
    <property type="entry name" value="RT_RNaseH"/>
</dbReference>
<keyword evidence="1" id="KW-0808">Transferase</keyword>
<gene>
    <name evidence="10" type="ORF">CK203_061321</name>
</gene>
<feature type="compositionally biased region" description="Polar residues" evidence="7">
    <location>
        <begin position="116"/>
        <end position="127"/>
    </location>
</feature>
<evidence type="ECO:0000256" key="6">
    <source>
        <dbReference type="ARBA" id="ARBA00022918"/>
    </source>
</evidence>
<evidence type="ECO:0000313" key="10">
    <source>
        <dbReference type="EMBL" id="RVW71705.1"/>
    </source>
</evidence>
<reference evidence="10 11" key="1">
    <citation type="journal article" date="2018" name="PLoS Genet.">
        <title>Population sequencing reveals clonal diversity and ancestral inbreeding in the grapevine cultivar Chardonnay.</title>
        <authorList>
            <person name="Roach M.J."/>
            <person name="Johnson D.L."/>
            <person name="Bohlmann J."/>
            <person name="van Vuuren H.J."/>
            <person name="Jones S.J."/>
            <person name="Pretorius I.S."/>
            <person name="Schmidt S.A."/>
            <person name="Borneman A.R."/>
        </authorList>
    </citation>
    <scope>NUCLEOTIDE SEQUENCE [LARGE SCALE GENOMIC DNA]</scope>
    <source>
        <strain evidence="11">cv. Chardonnay</strain>
        <tissue evidence="10">Leaf</tissue>
    </source>
</reference>
<dbReference type="Pfam" id="PF03732">
    <property type="entry name" value="Retrotrans_gag"/>
    <property type="match status" value="1"/>
</dbReference>
<dbReference type="Pfam" id="PF17917">
    <property type="entry name" value="RT_RNaseH"/>
    <property type="match status" value="1"/>
</dbReference>
<evidence type="ECO:0000256" key="1">
    <source>
        <dbReference type="ARBA" id="ARBA00022679"/>
    </source>
</evidence>
<dbReference type="GO" id="GO:0003964">
    <property type="term" value="F:RNA-directed DNA polymerase activity"/>
    <property type="evidence" value="ECO:0007669"/>
    <property type="project" value="UniProtKB-KW"/>
</dbReference>
<feature type="domain" description="Retrotransposon gag" evidence="8">
    <location>
        <begin position="6"/>
        <end position="81"/>
    </location>
</feature>
<dbReference type="SUPFAM" id="SSF56672">
    <property type="entry name" value="DNA/RNA polymerases"/>
    <property type="match status" value="1"/>
</dbReference>
<dbReference type="AlphaFoldDB" id="A0A438GHN9"/>
<dbReference type="Proteomes" id="UP000288805">
    <property type="component" value="Unassembled WGS sequence"/>
</dbReference>
<comment type="caution">
    <text evidence="10">The sequence shown here is derived from an EMBL/GenBank/DDBJ whole genome shotgun (WGS) entry which is preliminary data.</text>
</comment>
<feature type="compositionally biased region" description="Basic and acidic residues" evidence="7">
    <location>
        <begin position="130"/>
        <end position="151"/>
    </location>
</feature>
<organism evidence="10 11">
    <name type="scientific">Vitis vinifera</name>
    <name type="common">Grape</name>
    <dbReference type="NCBI Taxonomy" id="29760"/>
    <lineage>
        <taxon>Eukaryota</taxon>
        <taxon>Viridiplantae</taxon>
        <taxon>Streptophyta</taxon>
        <taxon>Embryophyta</taxon>
        <taxon>Tracheophyta</taxon>
        <taxon>Spermatophyta</taxon>
        <taxon>Magnoliopsida</taxon>
        <taxon>eudicotyledons</taxon>
        <taxon>Gunneridae</taxon>
        <taxon>Pentapetalae</taxon>
        <taxon>rosids</taxon>
        <taxon>Vitales</taxon>
        <taxon>Vitaceae</taxon>
        <taxon>Viteae</taxon>
        <taxon>Vitis</taxon>
    </lineage>
</organism>
<evidence type="ECO:0000259" key="8">
    <source>
        <dbReference type="Pfam" id="PF03732"/>
    </source>
</evidence>
<protein>
    <recommendedName>
        <fullName evidence="12">Retrotransposon gag domain-containing protein</fullName>
    </recommendedName>
</protein>
<feature type="domain" description="Reverse transcriptase RNase H-like" evidence="9">
    <location>
        <begin position="322"/>
        <end position="365"/>
    </location>
</feature>
<dbReference type="GO" id="GO:0004519">
    <property type="term" value="F:endonuclease activity"/>
    <property type="evidence" value="ECO:0007669"/>
    <property type="project" value="UniProtKB-KW"/>
</dbReference>
<dbReference type="InterPro" id="IPR043502">
    <property type="entry name" value="DNA/RNA_pol_sf"/>
</dbReference>
<evidence type="ECO:0000256" key="4">
    <source>
        <dbReference type="ARBA" id="ARBA00022759"/>
    </source>
</evidence>
<dbReference type="GO" id="GO:0016787">
    <property type="term" value="F:hydrolase activity"/>
    <property type="evidence" value="ECO:0007669"/>
    <property type="project" value="UniProtKB-KW"/>
</dbReference>
<evidence type="ECO:0000313" key="11">
    <source>
        <dbReference type="Proteomes" id="UP000288805"/>
    </source>
</evidence>
<feature type="region of interest" description="Disordered" evidence="7">
    <location>
        <begin position="116"/>
        <end position="160"/>
    </location>
</feature>
<evidence type="ECO:0000259" key="9">
    <source>
        <dbReference type="Pfam" id="PF17917"/>
    </source>
</evidence>
<accession>A0A438GHN9</accession>
<keyword evidence="4" id="KW-0255">Endonuclease</keyword>
<dbReference type="PANTHER" id="PTHR35046">
    <property type="entry name" value="ZINC KNUCKLE (CCHC-TYPE) FAMILY PROTEIN"/>
    <property type="match status" value="1"/>
</dbReference>
<proteinExistence type="predicted"/>
<keyword evidence="3" id="KW-0540">Nuclease</keyword>
<dbReference type="PANTHER" id="PTHR35046:SF9">
    <property type="entry name" value="RNA-DIRECTED DNA POLYMERASE"/>
    <property type="match status" value="1"/>
</dbReference>
<evidence type="ECO:0000256" key="3">
    <source>
        <dbReference type="ARBA" id="ARBA00022722"/>
    </source>
</evidence>
<evidence type="ECO:0000256" key="2">
    <source>
        <dbReference type="ARBA" id="ARBA00022695"/>
    </source>
</evidence>
<dbReference type="EMBL" id="QGNW01000432">
    <property type="protein sequence ID" value="RVW71705.1"/>
    <property type="molecule type" value="Genomic_DNA"/>
</dbReference>
<evidence type="ECO:0000256" key="7">
    <source>
        <dbReference type="SAM" id="MobiDB-lite"/>
    </source>
</evidence>
<evidence type="ECO:0008006" key="12">
    <source>
        <dbReference type="Google" id="ProtNLM"/>
    </source>
</evidence>
<dbReference type="InterPro" id="IPR005162">
    <property type="entry name" value="Retrotrans_gag_dom"/>
</dbReference>
<keyword evidence="2" id="KW-0548">Nucleotidyltransferase</keyword>